<dbReference type="CDD" id="cd06225">
    <property type="entry name" value="HAMP"/>
    <property type="match status" value="1"/>
</dbReference>
<reference evidence="15 16" key="1">
    <citation type="submission" date="2024-06" db="EMBL/GenBank/DDBJ databases">
        <title>The Natural Products Discovery Center: Release of the First 8490 Sequenced Strains for Exploring Actinobacteria Biosynthetic Diversity.</title>
        <authorList>
            <person name="Kalkreuter E."/>
            <person name="Kautsar S.A."/>
            <person name="Yang D."/>
            <person name="Bader C.D."/>
            <person name="Teijaro C.N."/>
            <person name="Fluegel L."/>
            <person name="Davis C.M."/>
            <person name="Simpson J.R."/>
            <person name="Lauterbach L."/>
            <person name="Steele A.D."/>
            <person name="Gui C."/>
            <person name="Meng S."/>
            <person name="Li G."/>
            <person name="Viehrig K."/>
            <person name="Ye F."/>
            <person name="Su P."/>
            <person name="Kiefer A.F."/>
            <person name="Nichols A."/>
            <person name="Cepeda A.J."/>
            <person name="Yan W."/>
            <person name="Fan B."/>
            <person name="Jiang Y."/>
            <person name="Adhikari A."/>
            <person name="Zheng C.-J."/>
            <person name="Schuster L."/>
            <person name="Cowan T.M."/>
            <person name="Smanski M.J."/>
            <person name="Chevrette M.G."/>
            <person name="De Carvalho L.P.S."/>
            <person name="Shen B."/>
        </authorList>
    </citation>
    <scope>NUCLEOTIDE SEQUENCE [LARGE SCALE GENOMIC DNA]</scope>
    <source>
        <strain evidence="15 16">NPDC000634</strain>
    </source>
</reference>
<evidence type="ECO:0000256" key="5">
    <source>
        <dbReference type="ARBA" id="ARBA00022679"/>
    </source>
</evidence>
<keyword evidence="13" id="KW-0472">Membrane</keyword>
<keyword evidence="5" id="KW-0808">Transferase</keyword>
<evidence type="ECO:0000259" key="14">
    <source>
        <dbReference type="PROSITE" id="PS50906"/>
    </source>
</evidence>
<feature type="compositionally biased region" description="Low complexity" evidence="12">
    <location>
        <begin position="29"/>
        <end position="42"/>
    </location>
</feature>
<keyword evidence="16" id="KW-1185">Reference proteome</keyword>
<keyword evidence="7" id="KW-0547">Nucleotide-binding</keyword>
<dbReference type="SMART" id="SM00304">
    <property type="entry name" value="HAMP"/>
    <property type="match status" value="1"/>
</dbReference>
<keyword evidence="6 13" id="KW-0812">Transmembrane</keyword>
<keyword evidence="11" id="KW-0902">Two-component regulatory system</keyword>
<dbReference type="InterPro" id="IPR010910">
    <property type="entry name" value="Nitrate/nitrite_sensing_bac"/>
</dbReference>
<evidence type="ECO:0000313" key="15">
    <source>
        <dbReference type="EMBL" id="MER6978433.1"/>
    </source>
</evidence>
<dbReference type="InterPro" id="IPR013587">
    <property type="entry name" value="Nitrate/nitrite_sensing"/>
</dbReference>
<dbReference type="RefSeq" id="WP_167414143.1">
    <property type="nucleotide sequence ID" value="NZ_MUBM01000364.1"/>
</dbReference>
<dbReference type="InterPro" id="IPR003660">
    <property type="entry name" value="HAMP_dom"/>
</dbReference>
<dbReference type="SUPFAM" id="SSF55874">
    <property type="entry name" value="ATPase domain of HSP90 chaperone/DNA topoisomerase II/histidine kinase"/>
    <property type="match status" value="1"/>
</dbReference>
<feature type="transmembrane region" description="Helical" evidence="13">
    <location>
        <begin position="381"/>
        <end position="402"/>
    </location>
</feature>
<evidence type="ECO:0000256" key="7">
    <source>
        <dbReference type="ARBA" id="ARBA00022741"/>
    </source>
</evidence>
<feature type="domain" description="NIT" evidence="14">
    <location>
        <begin position="95"/>
        <end position="372"/>
    </location>
</feature>
<feature type="region of interest" description="Disordered" evidence="12">
    <location>
        <begin position="838"/>
        <end position="1074"/>
    </location>
</feature>
<evidence type="ECO:0000256" key="4">
    <source>
        <dbReference type="ARBA" id="ARBA00022553"/>
    </source>
</evidence>
<dbReference type="Proteomes" id="UP001458415">
    <property type="component" value="Unassembled WGS sequence"/>
</dbReference>
<evidence type="ECO:0000256" key="10">
    <source>
        <dbReference type="ARBA" id="ARBA00022989"/>
    </source>
</evidence>
<evidence type="ECO:0000256" key="9">
    <source>
        <dbReference type="ARBA" id="ARBA00022840"/>
    </source>
</evidence>
<comment type="catalytic activity">
    <reaction evidence="1">
        <text>ATP + protein L-histidine = ADP + protein N-phospho-L-histidine.</text>
        <dbReference type="EC" id="2.7.13.3"/>
    </reaction>
</comment>
<sequence length="1074" mass="116152">MRRSKNGPEPSARGNFTPPPRGAAPAHVPGSEPAAAPSPSGGRMSPRNWRVRTRLNAILLIPVLVGLVMGGFQVKSSIDTWNEAQDAENTARLVRASLTYANALYNERDITAAPLLQGKGQNDSTVTQARQLTDKAADDFDQAAGNMPHTSGLERRLKLFREAEPELQSLRAAAYTSKLTGVQTEEGYVKVAHPLMEFANELGLGTGNITSYGRTVYAISLTKAALSLERSIGMHLLIKPGPDSGNLASQRIALSSYAYLEGIAVEEYLGGGTQADSDKLDEQKKEIQTKAAAMAQEAKGKDPNYVAPPSDPQKMVTALATLKSTSTAERAGLAQKGVTAQNWWAVNTLKFDAYRKIESDMADTAVNEAAGIADDARQSTFITGAVVLVALLAAFVLAGLVARQMSRSMRQLRNAAFGIAEQRLPMLVDQLSRTDPGRVDTRVAPIPITSTDEIGEVARAFDQVHREAVRLAAEQALLRGNINAIFTNLSRRNQSLIEGQLTLITDLENNEADPDQLENLFRLDHLATRMRRNGENLLVLAGEEPGRRWDQPVPLVDVLRAASSEVEQYERIELSGVPEAEIHGRAVTDLVHLLAELLENATTFSSPQTKVRVTATRLPDGRVMIEIHDKGIGLTAEDFADINHKLANPPTVDVAISQRMGLFVVGRLADRHGIRVQLRPSGEQAGTTSLVMLPDAITHGGGGERTPERDEFTVSQIIPEQQFRGEDFNQLPPMRTAAELGFDDSRYADVPDDIRELDPVGRSLKREERRAALEAQSHGEQAPAQAPEYTDEPTGQQQAYGTGQVAYPDQSGGYDQQAYDEQQQTAYGRQGQQSYEQAYYAPDAGVPQNGAYAANGGYPDAAAYPEPAQGEHASARTGTAEPYSGYQERSYQDDWPQADGYRGGYADQYVPETESVQAADATEADRVGFDRPGPASSAAHELTDAGLPRRGSTASGSNGARPVQRETPASTPESNGDSAWRSANDERWQQASQLRKPKAGGVTSSGLPRRVPRANLVEGTAESTPQGGPQVSRAPEDVRGRLSNLRRGVQRGRSAGSEKNGQGFGPDSTYNQER</sequence>
<name>A0ABV1W2K3_9ACTN</name>
<evidence type="ECO:0000256" key="1">
    <source>
        <dbReference type="ARBA" id="ARBA00000085"/>
    </source>
</evidence>
<evidence type="ECO:0000313" key="16">
    <source>
        <dbReference type="Proteomes" id="UP001458415"/>
    </source>
</evidence>
<dbReference type="EMBL" id="JBEPCU010000233">
    <property type="protein sequence ID" value="MER6978433.1"/>
    <property type="molecule type" value="Genomic_DNA"/>
</dbReference>
<dbReference type="CDD" id="cd16936">
    <property type="entry name" value="HATPase_RsbW-like"/>
    <property type="match status" value="1"/>
</dbReference>
<feature type="region of interest" description="Disordered" evidence="12">
    <location>
        <begin position="1"/>
        <end position="47"/>
    </location>
</feature>
<evidence type="ECO:0000256" key="11">
    <source>
        <dbReference type="ARBA" id="ARBA00023012"/>
    </source>
</evidence>
<dbReference type="Gene3D" id="3.30.565.10">
    <property type="entry name" value="Histidine kinase-like ATPase, C-terminal domain"/>
    <property type="match status" value="1"/>
</dbReference>
<keyword evidence="8" id="KW-0418">Kinase</keyword>
<evidence type="ECO:0000256" key="3">
    <source>
        <dbReference type="ARBA" id="ARBA00012438"/>
    </source>
</evidence>
<evidence type="ECO:0000256" key="8">
    <source>
        <dbReference type="ARBA" id="ARBA00022777"/>
    </source>
</evidence>
<dbReference type="InterPro" id="IPR003594">
    <property type="entry name" value="HATPase_dom"/>
</dbReference>
<feature type="region of interest" description="Disordered" evidence="12">
    <location>
        <begin position="768"/>
        <end position="818"/>
    </location>
</feature>
<keyword evidence="10 13" id="KW-1133">Transmembrane helix</keyword>
<dbReference type="Gene3D" id="6.10.340.10">
    <property type="match status" value="1"/>
</dbReference>
<feature type="compositionally biased region" description="Polar residues" evidence="12">
    <location>
        <begin position="967"/>
        <end position="977"/>
    </location>
</feature>
<evidence type="ECO:0000256" key="13">
    <source>
        <dbReference type="SAM" id="Phobius"/>
    </source>
</evidence>
<proteinExistence type="predicted"/>
<dbReference type="InterPro" id="IPR050980">
    <property type="entry name" value="2C_sensor_his_kinase"/>
</dbReference>
<dbReference type="PANTHER" id="PTHR44936:SF9">
    <property type="entry name" value="SENSOR PROTEIN CREC"/>
    <property type="match status" value="1"/>
</dbReference>
<comment type="subcellular location">
    <subcellularLocation>
        <location evidence="2">Membrane</location>
    </subcellularLocation>
</comment>
<comment type="caution">
    <text evidence="15">The sequence shown here is derived from an EMBL/GenBank/DDBJ whole genome shotgun (WGS) entry which is preliminary data.</text>
</comment>
<keyword evidence="4" id="KW-0597">Phosphoprotein</keyword>
<dbReference type="PANTHER" id="PTHR44936">
    <property type="entry name" value="SENSOR PROTEIN CREC"/>
    <property type="match status" value="1"/>
</dbReference>
<dbReference type="Pfam" id="PF02518">
    <property type="entry name" value="HATPase_c"/>
    <property type="match status" value="1"/>
</dbReference>
<evidence type="ECO:0000256" key="2">
    <source>
        <dbReference type="ARBA" id="ARBA00004370"/>
    </source>
</evidence>
<dbReference type="EC" id="2.7.13.3" evidence="3"/>
<dbReference type="Pfam" id="PF08376">
    <property type="entry name" value="NIT"/>
    <property type="match status" value="1"/>
</dbReference>
<protein>
    <recommendedName>
        <fullName evidence="3">histidine kinase</fullName>
        <ecNumber evidence="3">2.7.13.3</ecNumber>
    </recommendedName>
</protein>
<organism evidence="15 16">
    <name type="scientific">Streptomyces carpinensis</name>
    <dbReference type="NCBI Taxonomy" id="66369"/>
    <lineage>
        <taxon>Bacteria</taxon>
        <taxon>Bacillati</taxon>
        <taxon>Actinomycetota</taxon>
        <taxon>Actinomycetes</taxon>
        <taxon>Kitasatosporales</taxon>
        <taxon>Streptomycetaceae</taxon>
        <taxon>Streptomyces</taxon>
    </lineage>
</organism>
<keyword evidence="9" id="KW-0067">ATP-binding</keyword>
<evidence type="ECO:0000256" key="12">
    <source>
        <dbReference type="SAM" id="MobiDB-lite"/>
    </source>
</evidence>
<accession>A0ABV1W2K3</accession>
<dbReference type="SMART" id="SM00387">
    <property type="entry name" value="HATPase_c"/>
    <property type="match status" value="1"/>
</dbReference>
<dbReference type="InterPro" id="IPR036890">
    <property type="entry name" value="HATPase_C_sf"/>
</dbReference>
<gene>
    <name evidence="15" type="ORF">ABT317_15815</name>
</gene>
<evidence type="ECO:0000256" key="6">
    <source>
        <dbReference type="ARBA" id="ARBA00022692"/>
    </source>
</evidence>
<dbReference type="PROSITE" id="PS50906">
    <property type="entry name" value="NIT"/>
    <property type="match status" value="1"/>
</dbReference>